<dbReference type="EMBL" id="MZMT01000023">
    <property type="protein sequence ID" value="PIO45133.1"/>
    <property type="molecule type" value="Genomic_DNA"/>
</dbReference>
<dbReference type="RefSeq" id="WP_099997929.1">
    <property type="nucleotide sequence ID" value="NZ_CP017940.1"/>
</dbReference>
<name>A0A2N9W065_9HYPH</name>
<dbReference type="OrthoDB" id="2077946at2"/>
<organism evidence="1 2">
    <name type="scientific">Phyllobacterium zundukense</name>
    <dbReference type="NCBI Taxonomy" id="1867719"/>
    <lineage>
        <taxon>Bacteria</taxon>
        <taxon>Pseudomonadati</taxon>
        <taxon>Pseudomonadota</taxon>
        <taxon>Alphaproteobacteria</taxon>
        <taxon>Hyphomicrobiales</taxon>
        <taxon>Phyllobacteriaceae</taxon>
        <taxon>Phyllobacterium</taxon>
    </lineage>
</organism>
<accession>A0A2N9W065</accession>
<dbReference type="SUPFAM" id="SSF52467">
    <property type="entry name" value="DHS-like NAD/FAD-binding domain"/>
    <property type="match status" value="1"/>
</dbReference>
<dbReference type="AlphaFoldDB" id="A0A2N9W065"/>
<dbReference type="Gene3D" id="3.40.50.1220">
    <property type="entry name" value="TPP-binding domain"/>
    <property type="match status" value="1"/>
</dbReference>
<keyword evidence="2" id="KW-1185">Reference proteome</keyword>
<dbReference type="KEGG" id="pht:BLM14_02360"/>
<reference evidence="1 2" key="1">
    <citation type="journal article" date="2017" name="Int J Environ Stud">
        <title>Does the Miocene-Pliocene relict legume Oxytropis triphylla form nitrogen-fixing nodules with a combination of bacterial strains?</title>
        <authorList>
            <person name="Safronova V."/>
            <person name="Belimov A."/>
            <person name="Sazanova A."/>
            <person name="Kuznetsova I."/>
            <person name="Popova J."/>
            <person name="Andronov E."/>
            <person name="Verkhozina A."/>
            <person name="Tikhonovich I."/>
        </authorList>
    </citation>
    <scope>NUCLEOTIDE SEQUENCE [LARGE SCALE GENOMIC DNA]</scope>
    <source>
        <strain evidence="1 2">Tri-38</strain>
    </source>
</reference>
<evidence type="ECO:0000313" key="1">
    <source>
        <dbReference type="EMBL" id="PIO45133.1"/>
    </source>
</evidence>
<sequence>MRFSAEGPNIPNELLIQQEQGEVVFFCGAGISIPAGLPSFFDLTKKTIQKLGAHPSAKIMTQMRAALAADDPELAPPLDQVFGMIQREYTSEKVEKEVTQLLRSKRTIDASKHKTVLRLSKDVDGNPFVITTNFDLLFEQAQKGLTRWVPPMLPDIMVDQPPTGIVYLHGRLRSAADRQRKSSALILGSSDFGRAYLADGWATNFIRKLLEQRVVVLLGYSAGDPPIRYLLEGLNASTSAKLRTIYAFDRGDERTVRAKWRDLGVQGIPFDSFDDLWGTLELWATRSDDPGLWTTDLLKLAQKSPRDLMAFQRGQIASLVSNRKGAKAFATTDPAPSAEWLCVFDKFARYGEPSEEGWDDKKEQVDPLVEYGLDHDPPRPDPSNNRAQIEGIDLLGSLPEDSGGSAYTRLSGFNLPQSTPFPRRLQFLSHWFERVAHEPAAIWWATRQRQLHPELMTGVNRRLEGHGVNFEAGPLRSWSLLAEIQKSIGIDVHDNAWFGFTRRLVREGWTPTILRLFEGVVWPRLNLSRYARRTATPPNAEFVTDVTDLVRLEVQYTSRHGADIETPDEILPDVFRIVRASLEHASGLLAETGDRSRFFHLPAINPDERPGRPFVRNEGIEGTFSWAVSLFDRLCAVHPDHAKKEAKQWPEQEKYIFDKLRIFSWTKRELFSGAEVSDGVLSLRNESFWNIHLQRELLHLLRDRWRDFSASEAFEIEQLVRRGREPSEHESTEDFQSRNTSLIAERLGWLEQNGCRLSEDAVAVLEAKRASPNWNPAWETNADRDFDGRGGSIERREDANELLDLSLADIIPTAERRSGRFLEDFVEYAPFAGLVSERPARAIAALSFEKRHGRFPTAFWRDLLHGWPENTSLRLLELCSRRVSKLPTSIQFDLRYDIASWVKTHLAKRVAPMSPLFLDVWDRLFSELDASGAKATESGLGEITVGGHVVEKSRKTIDHAINAPVGVLVEALLDNLAQVELKSGSKFPETLTLRLERTLKAVGEGADHAATLLGSRLAWLYEIDPKWVKRTVLPIFKISSPSAEAAWNGILFGGRVPQNTELFNSLKGDFLSLFESRTDWLVEERLGRDAAKFLMIATYWNKYSKRYVANAQCRRALQELDDAGRQAALWTLKEIIEQDSWKSYGRRFFSEVWPQEAQFQTSATTETMLRIAEDDPDKFPEIVEAMDDFLRPVEYPDLFLYKQARQTAESERETLAKRWPMQVLQVLDRIIEIEPRNVPHDLSSVLDDIAESAPRARYTRAWKRLHELLSR</sequence>
<protein>
    <submittedName>
        <fullName evidence="1">Uncharacterized protein</fullName>
    </submittedName>
</protein>
<dbReference type="Proteomes" id="UP000232163">
    <property type="component" value="Unassembled WGS sequence"/>
</dbReference>
<evidence type="ECO:0000313" key="2">
    <source>
        <dbReference type="Proteomes" id="UP000232163"/>
    </source>
</evidence>
<dbReference type="InterPro" id="IPR029035">
    <property type="entry name" value="DHS-like_NAD/FAD-binding_dom"/>
</dbReference>
<dbReference type="Pfam" id="PF13289">
    <property type="entry name" value="SIR2_2"/>
    <property type="match status" value="1"/>
</dbReference>
<proteinExistence type="predicted"/>
<gene>
    <name evidence="1" type="ORF">B5P45_08800</name>
</gene>
<comment type="caution">
    <text evidence="1">The sequence shown here is derived from an EMBL/GenBank/DDBJ whole genome shotgun (WGS) entry which is preliminary data.</text>
</comment>